<keyword evidence="2" id="KW-1185">Reference proteome</keyword>
<proteinExistence type="predicted"/>
<dbReference type="PANTHER" id="PTHR33527">
    <property type="entry name" value="OS07G0274300 PROTEIN"/>
    <property type="match status" value="1"/>
</dbReference>
<accession>A0A6A3B516</accession>
<gene>
    <name evidence="1" type="ORF">F3Y22_tig00110260pilonHSYRG00079</name>
</gene>
<sequence length="303" mass="34686">MTNQKRNRQRANESILHVNLPGEFHRLSPPAHGFNVLVNAMASPSQLSLKQLRDFHHIDRIAYSRLITLNSDPFHAMKIVAFWNTLEKIGIKHLVYNLERFSDSSLFSLAKDSVLCLQCLYSSSQQIFPWLRLDFPEMNKLVSQEILLGFLVKNREILKRMIKGFVKDVCEAAFLQQNLGHKRSYPYGGQPNSVTATDENKEVLKEGKIDWEDKTLFMTFSRGHPVSNKEIKGFIAGKFGSRVEAICMDKNPKQRLFACVVLKSHADMSRIVGTNKLAQHVINGKQVRVRRFVPKSNFLMKTG</sequence>
<comment type="caution">
    <text evidence="1">The sequence shown here is derived from an EMBL/GenBank/DDBJ whole genome shotgun (WGS) entry which is preliminary data.</text>
</comment>
<dbReference type="Proteomes" id="UP000436088">
    <property type="component" value="Unassembled WGS sequence"/>
</dbReference>
<reference evidence="1" key="1">
    <citation type="submission" date="2019-09" db="EMBL/GenBank/DDBJ databases">
        <title>Draft genome information of white flower Hibiscus syriacus.</title>
        <authorList>
            <person name="Kim Y.-M."/>
        </authorList>
    </citation>
    <scope>NUCLEOTIDE SEQUENCE [LARGE SCALE GENOMIC DNA]</scope>
    <source>
        <strain evidence="1">YM2019G1</strain>
    </source>
</reference>
<evidence type="ECO:0000313" key="2">
    <source>
        <dbReference type="Proteomes" id="UP000436088"/>
    </source>
</evidence>
<name>A0A6A3B516_HIBSY</name>
<dbReference type="AlphaFoldDB" id="A0A6A3B516"/>
<dbReference type="EMBL" id="VEPZ02000900">
    <property type="protein sequence ID" value="KAE8712204.1"/>
    <property type="molecule type" value="Genomic_DNA"/>
</dbReference>
<protein>
    <submittedName>
        <fullName evidence="1">Major facilitator superfamily protein</fullName>
    </submittedName>
</protein>
<organism evidence="1 2">
    <name type="scientific">Hibiscus syriacus</name>
    <name type="common">Rose of Sharon</name>
    <dbReference type="NCBI Taxonomy" id="106335"/>
    <lineage>
        <taxon>Eukaryota</taxon>
        <taxon>Viridiplantae</taxon>
        <taxon>Streptophyta</taxon>
        <taxon>Embryophyta</taxon>
        <taxon>Tracheophyta</taxon>
        <taxon>Spermatophyta</taxon>
        <taxon>Magnoliopsida</taxon>
        <taxon>eudicotyledons</taxon>
        <taxon>Gunneridae</taxon>
        <taxon>Pentapetalae</taxon>
        <taxon>rosids</taxon>
        <taxon>malvids</taxon>
        <taxon>Malvales</taxon>
        <taxon>Malvaceae</taxon>
        <taxon>Malvoideae</taxon>
        <taxon>Hibiscus</taxon>
    </lineage>
</organism>
<evidence type="ECO:0000313" key="1">
    <source>
        <dbReference type="EMBL" id="KAE8712204.1"/>
    </source>
</evidence>
<dbReference type="PANTHER" id="PTHR33527:SF16">
    <property type="entry name" value="RRM DOMAIN-CONTAINING PROTEIN"/>
    <property type="match status" value="1"/>
</dbReference>